<dbReference type="Pfam" id="PF07510">
    <property type="entry name" value="GmrSD_C"/>
    <property type="match status" value="1"/>
</dbReference>
<dbReference type="Proteomes" id="UP000029055">
    <property type="component" value="Unassembled WGS sequence"/>
</dbReference>
<reference evidence="2 3" key="1">
    <citation type="submission" date="2014-03" db="EMBL/GenBank/DDBJ databases">
        <title>Genomics of Bifidobacteria.</title>
        <authorList>
            <person name="Ventura M."/>
            <person name="Milani C."/>
            <person name="Lugli G.A."/>
        </authorList>
    </citation>
    <scope>NUCLEOTIDE SEQUENCE [LARGE SCALE GENOMIC DNA]</scope>
    <source>
        <strain evidence="2 3">LMG 11597</strain>
    </source>
</reference>
<dbReference type="AlphaFoldDB" id="A0A087E8W5"/>
<protein>
    <recommendedName>
        <fullName evidence="1">GmrSD restriction endonucleases C-terminal domain-containing protein</fullName>
    </recommendedName>
</protein>
<name>A0A087E8W5_9BIFI</name>
<feature type="domain" description="GmrSD restriction endonucleases C-terminal" evidence="1">
    <location>
        <begin position="134"/>
        <end position="234"/>
    </location>
</feature>
<dbReference type="OrthoDB" id="9798761at2"/>
<evidence type="ECO:0000259" key="1">
    <source>
        <dbReference type="Pfam" id="PF07510"/>
    </source>
</evidence>
<proteinExistence type="predicted"/>
<comment type="caution">
    <text evidence="2">The sequence shown here is derived from an EMBL/GenBank/DDBJ whole genome shotgun (WGS) entry which is preliminary data.</text>
</comment>
<sequence>MNQVTFTSMSSKTFVQDYLRSLYQINSNPSELIEKRHTIAKKFRMALWNLALNRFHESAEGWENDLNQAYGSPCFGVFTFNFIDYVLWRYREATNSDTDDSMRNGADPNSVPLIAAVNQDMTANGSDAYTDLSKFQSFTFRYRNSVEHLFPQDLVRRDTEGKLEVDKEHLNRLGNLCLLTRSENSKRSNINPTEKVKLFNIDDQSLKFRIMAAITQGPGWDNDAIDTHTENLHELISALINLRPLDC</sequence>
<dbReference type="eggNOG" id="COG1479">
    <property type="taxonomic scope" value="Bacteria"/>
</dbReference>
<dbReference type="InterPro" id="IPR011089">
    <property type="entry name" value="GmrSD_C"/>
</dbReference>
<evidence type="ECO:0000313" key="2">
    <source>
        <dbReference type="EMBL" id="KFJ04216.1"/>
    </source>
</evidence>
<keyword evidence="3" id="KW-1185">Reference proteome</keyword>
<accession>A0A087E8W5</accession>
<organism evidence="2 3">
    <name type="scientific">Bifidobacterium subtile</name>
    <dbReference type="NCBI Taxonomy" id="77635"/>
    <lineage>
        <taxon>Bacteria</taxon>
        <taxon>Bacillati</taxon>
        <taxon>Actinomycetota</taxon>
        <taxon>Actinomycetes</taxon>
        <taxon>Bifidobacteriales</taxon>
        <taxon>Bifidobacteriaceae</taxon>
        <taxon>Bifidobacterium</taxon>
    </lineage>
</organism>
<dbReference type="EMBL" id="JGZR01000005">
    <property type="protein sequence ID" value="KFJ04216.1"/>
    <property type="molecule type" value="Genomic_DNA"/>
</dbReference>
<gene>
    <name evidence="2" type="ORF">BISU_1255</name>
</gene>
<dbReference type="RefSeq" id="WP_081893760.1">
    <property type="nucleotide sequence ID" value="NZ_JGZR01000005.1"/>
</dbReference>
<evidence type="ECO:0000313" key="3">
    <source>
        <dbReference type="Proteomes" id="UP000029055"/>
    </source>
</evidence>